<feature type="compositionally biased region" description="Basic and acidic residues" evidence="2">
    <location>
        <begin position="1709"/>
        <end position="1724"/>
    </location>
</feature>
<dbReference type="SUPFAM" id="SSF140924">
    <property type="entry name" value="Duffy binding domain-like"/>
    <property type="match status" value="5"/>
</dbReference>
<reference evidence="9" key="1">
    <citation type="submission" date="2007-11" db="EMBL/GenBank/DDBJ databases">
        <authorList>
            <consortium name="The Broad Institute Genome Sequencing Platform"/>
            <person name="Volkman S.K."/>
            <person name="Daily J.P."/>
            <person name="Sarr O."/>
            <person name="Ndiaye D."/>
            <person name="Ndir O."/>
            <person name="Mboup S."/>
            <person name="Lukens A."/>
            <person name="Stange-Thomann N."/>
            <person name="Mauceli E."/>
            <person name="Gnerre S."/>
            <person name="Jaffe D."/>
            <person name="Zainoun J."/>
            <person name="Wiegand R.C."/>
            <person name="Birren B."/>
            <person name="Galagan J."/>
            <person name="Lander E."/>
            <person name="Wirth D.F."/>
        </authorList>
    </citation>
    <scope>NUCLEOTIDE SEQUENCE [LARGE SCALE GENOMIC DNA]</scope>
    <source>
        <strain evidence="9">7G8</strain>
    </source>
</reference>
<feature type="domain" description="Plasmodium falciparum erythrocyte membrane protein-1 N-terminal segment" evidence="6">
    <location>
        <begin position="17"/>
        <end position="51"/>
    </location>
</feature>
<feature type="region of interest" description="Disordered" evidence="2">
    <location>
        <begin position="852"/>
        <end position="872"/>
    </location>
</feature>
<reference evidence="8 9" key="2">
    <citation type="submission" date="2013-02" db="EMBL/GenBank/DDBJ databases">
        <title>The Genome Sequence of Plasmodium falciparum 7G8.</title>
        <authorList>
            <consortium name="The Broad Institute Genome Sequencing Platform"/>
            <consortium name="The Broad Institute Genome Sequencing Center for Infectious Disease"/>
            <person name="Neafsey D."/>
            <person name="Cheeseman I."/>
            <person name="Volkman S."/>
            <person name="Adams J."/>
            <person name="Walker B."/>
            <person name="Young S.K."/>
            <person name="Zeng Q."/>
            <person name="Gargeya S."/>
            <person name="Fitzgerald M."/>
            <person name="Haas B."/>
            <person name="Abouelleil A."/>
            <person name="Alvarado L."/>
            <person name="Arachchi H.M."/>
            <person name="Berlin A.M."/>
            <person name="Chapman S.B."/>
            <person name="Dewar J."/>
            <person name="Goldberg J."/>
            <person name="Griggs A."/>
            <person name="Gujja S."/>
            <person name="Hansen M."/>
            <person name="Howarth C."/>
            <person name="Imamovic A."/>
            <person name="Larimer J."/>
            <person name="McCowan C."/>
            <person name="Murphy C."/>
            <person name="Neiman D."/>
            <person name="Pearson M."/>
            <person name="Priest M."/>
            <person name="Roberts A."/>
            <person name="Saif S."/>
            <person name="Shea T."/>
            <person name="Sisk P."/>
            <person name="Sykes S."/>
            <person name="Wortman J."/>
            <person name="Nusbaum C."/>
            <person name="Birren B."/>
        </authorList>
    </citation>
    <scope>NUCLEOTIDE SEQUENCE [LARGE SCALE GENOMIC DNA]</scope>
    <source>
        <strain evidence="8 9">7G8</strain>
    </source>
</reference>
<dbReference type="Pfam" id="PF15445">
    <property type="entry name" value="ATS"/>
    <property type="match status" value="2"/>
</dbReference>
<dbReference type="InterPro" id="IPR029211">
    <property type="entry name" value="PfEMP1_ATS"/>
</dbReference>
<feature type="region of interest" description="Disordered" evidence="2">
    <location>
        <begin position="810"/>
        <end position="839"/>
    </location>
</feature>
<dbReference type="FunFam" id="1.20.58.830:FF:000003">
    <property type="entry name" value="Erythrocyte membrane protein 1, PfEMP1"/>
    <property type="match status" value="1"/>
</dbReference>
<dbReference type="GO" id="GO:0016020">
    <property type="term" value="C:membrane"/>
    <property type="evidence" value="ECO:0007669"/>
    <property type="project" value="InterPro"/>
</dbReference>
<dbReference type="Gene3D" id="1.10.1900.40">
    <property type="entry name" value="Acidic terminal segments, variant surface antigen of PfEMP1"/>
    <property type="match status" value="2"/>
</dbReference>
<dbReference type="Proteomes" id="UP000030688">
    <property type="component" value="Unassembled WGS sequence"/>
</dbReference>
<dbReference type="Pfam" id="PF05424">
    <property type="entry name" value="Duffy_binding"/>
    <property type="match status" value="4"/>
</dbReference>
<feature type="domain" description="Duffy-antigen binding" evidence="4">
    <location>
        <begin position="121"/>
        <end position="330"/>
    </location>
</feature>
<evidence type="ECO:0000259" key="3">
    <source>
        <dbReference type="Pfam" id="PF03011"/>
    </source>
</evidence>
<keyword evidence="1" id="KW-0175">Coiled coil</keyword>
<dbReference type="FunFam" id="1.20.58.830:FF:000006">
    <property type="entry name" value="Erythrocyte membrane protein 1, PfEMP1"/>
    <property type="match status" value="1"/>
</dbReference>
<dbReference type="InterPro" id="IPR054595">
    <property type="entry name" value="DBL_C"/>
</dbReference>
<dbReference type="OrthoDB" id="10524814at2759"/>
<gene>
    <name evidence="8" type="ORF">PFBG_02748</name>
</gene>
<feature type="domain" description="Duffy-binding-like" evidence="3">
    <location>
        <begin position="639"/>
        <end position="758"/>
    </location>
</feature>
<dbReference type="FunFam" id="1.10.1900.40:FF:000001">
    <property type="entry name" value="Erythrocyte membrane protein 1"/>
    <property type="match status" value="1"/>
</dbReference>
<dbReference type="Gene3D" id="1.20.1310.20">
    <property type="entry name" value="Duffy-antigen binding domain"/>
    <property type="match status" value="4"/>
</dbReference>
<dbReference type="FunFam" id="1.20.1310.20:FF:000001">
    <property type="entry name" value="Erythrocyte membrane protein 1, PfEMP1"/>
    <property type="match status" value="1"/>
</dbReference>
<feature type="domain" description="Plasmodium falciparum erythrocyte membrane protein 1 acidic terminal segment" evidence="5">
    <location>
        <begin position="2115"/>
        <end position="2244"/>
    </location>
</feature>
<organism evidence="8 9">
    <name type="scientific">Plasmodium falciparum (isolate 7G8)</name>
    <dbReference type="NCBI Taxonomy" id="57266"/>
    <lineage>
        <taxon>Eukaryota</taxon>
        <taxon>Sar</taxon>
        <taxon>Alveolata</taxon>
        <taxon>Apicomplexa</taxon>
        <taxon>Aconoidasida</taxon>
        <taxon>Haemosporida</taxon>
        <taxon>Plasmodiidae</taxon>
        <taxon>Plasmodium</taxon>
        <taxon>Plasmodium (Laverania)</taxon>
    </lineage>
</organism>
<feature type="region of interest" description="Disordered" evidence="2">
    <location>
        <begin position="1181"/>
        <end position="1208"/>
    </location>
</feature>
<evidence type="ECO:0000259" key="6">
    <source>
        <dbReference type="Pfam" id="PF15447"/>
    </source>
</evidence>
<feature type="domain" description="Plasmodium falciparum erythrocyte membrane protein 1 acidic terminal segment" evidence="5">
    <location>
        <begin position="2251"/>
        <end position="2364"/>
    </location>
</feature>
<feature type="domain" description="Duffy-antigen binding" evidence="4">
    <location>
        <begin position="1354"/>
        <end position="1542"/>
    </location>
</feature>
<feature type="domain" description="Duffy-binding-like" evidence="7">
    <location>
        <begin position="334"/>
        <end position="499"/>
    </location>
</feature>
<evidence type="ECO:0000259" key="5">
    <source>
        <dbReference type="Pfam" id="PF15445"/>
    </source>
</evidence>
<feature type="region of interest" description="Disordered" evidence="2">
    <location>
        <begin position="1689"/>
        <end position="1724"/>
    </location>
</feature>
<dbReference type="Gene3D" id="1.20.58.830">
    <property type="match status" value="5"/>
</dbReference>
<feature type="region of interest" description="Disordered" evidence="2">
    <location>
        <begin position="2061"/>
        <end position="2152"/>
    </location>
</feature>
<dbReference type="InterPro" id="IPR042202">
    <property type="entry name" value="Duffy-ag-bd_sf"/>
</dbReference>
<dbReference type="FunFam" id="1.10.1900.40:FF:000005">
    <property type="entry name" value="Erythrocyte membrane protein 1, PfEMP1"/>
    <property type="match status" value="1"/>
</dbReference>
<dbReference type="Pfam" id="PF22672">
    <property type="entry name" value="DBL_C"/>
    <property type="match status" value="1"/>
</dbReference>
<accession>W7F178</accession>
<dbReference type="Pfam" id="PF15447">
    <property type="entry name" value="NTS"/>
    <property type="match status" value="1"/>
</dbReference>
<evidence type="ECO:0000259" key="4">
    <source>
        <dbReference type="Pfam" id="PF05424"/>
    </source>
</evidence>
<feature type="coiled-coil region" evidence="1">
    <location>
        <begin position="401"/>
        <end position="467"/>
    </location>
</feature>
<feature type="compositionally biased region" description="Basic and acidic residues" evidence="2">
    <location>
        <begin position="853"/>
        <end position="872"/>
    </location>
</feature>
<feature type="compositionally biased region" description="Pro residues" evidence="2">
    <location>
        <begin position="2082"/>
        <end position="2102"/>
    </location>
</feature>
<evidence type="ECO:0000313" key="8">
    <source>
        <dbReference type="EMBL" id="EUR72124.1"/>
    </source>
</evidence>
<feature type="region of interest" description="Disordered" evidence="2">
    <location>
        <begin position="1620"/>
        <end position="1654"/>
    </location>
</feature>
<feature type="domain" description="Duffy-antigen binding" evidence="4">
    <location>
        <begin position="893"/>
        <end position="1074"/>
    </location>
</feature>
<dbReference type="InterPro" id="IPR004258">
    <property type="entry name" value="DBL"/>
</dbReference>
<feature type="compositionally biased region" description="Basic and acidic residues" evidence="2">
    <location>
        <begin position="2061"/>
        <end position="2081"/>
    </location>
</feature>
<protein>
    <recommendedName>
        <fullName evidence="10">Erythrocyte membrane protein 1</fullName>
    </recommendedName>
</protein>
<evidence type="ECO:0008006" key="10">
    <source>
        <dbReference type="Google" id="ProtNLM"/>
    </source>
</evidence>
<evidence type="ECO:0000256" key="2">
    <source>
        <dbReference type="SAM" id="MobiDB-lite"/>
    </source>
</evidence>
<feature type="compositionally biased region" description="Polar residues" evidence="2">
    <location>
        <begin position="1620"/>
        <end position="1632"/>
    </location>
</feature>
<dbReference type="InterPro" id="IPR029210">
    <property type="entry name" value="PfEMP1_NTS"/>
</dbReference>
<evidence type="ECO:0000313" key="9">
    <source>
        <dbReference type="Proteomes" id="UP000030688"/>
    </source>
</evidence>
<feature type="domain" description="Duffy-antigen binding" evidence="4">
    <location>
        <begin position="1785"/>
        <end position="1958"/>
    </location>
</feature>
<feature type="coiled-coil region" evidence="1">
    <location>
        <begin position="1113"/>
        <end position="1147"/>
    </location>
</feature>
<feature type="compositionally biased region" description="Polar residues" evidence="2">
    <location>
        <begin position="2119"/>
        <end position="2130"/>
    </location>
</feature>
<dbReference type="EMBL" id="KE123616">
    <property type="protein sequence ID" value="EUR72124.1"/>
    <property type="molecule type" value="Genomic_DNA"/>
</dbReference>
<feature type="region of interest" description="Disordered" evidence="2">
    <location>
        <begin position="763"/>
        <end position="792"/>
    </location>
</feature>
<sequence>MVRPSGSGGGDGIDETSAKHLLDSIGKIVHDKVKTAANYVGDLKGSLTSATEGSPELIETNETCDLVQKYYNHVNGGGGNRDPCGTGKNAKHEKVKRFSNTLGGQCTYNRIKDSNKNDNKGACAPYRRLYLCDKNLEQIKAEQITTHNLLAEVCMAAYYEGDLIKTHYTPYQKIYKDTGSGFTICTALARSFADIGDILRGKDLYLGNDDEERKKRKQLENNLKTIFKNIYEKLLDDNKTSGKKKALQARYEHDAPDYYQLREDWWYANRSTVWKAITCKAEQNDKYFRDACSGGKGTKGYCRCDGDEPGNDRPNTDPPTYFDYVPQFLRWFEEWAEDFCRLRKHKLKDVIEKCRYPNSSEKYCDLNRYDCARTIRGDHDFVEDEDCKDCQYSCARFVNWIDNQKLEFEKQKKKYDKEIKKANGKNGTSITIGKTTINNIYAKEFYKKLKQARYKDVEKFLEKLNEERICKDEPKVKEEKADAVDFTEKKMLETFCRTKYCQACPWCGAQKENGGKGWKAKNDADCGKKKHYDPKNITEIPVLTPDKSQSRILDKYKNFCANGKNGAPGATGTANGGDNSDNATTGYCGTNIDSSLCEKWTCYYKEKENNDGKKAINFCVLQDGNENTKYRKDKSYNVFFWDWVYYMLHDSLDWRKQLGSCINKDNGNTCISGCNKKCDCFLQWVQQKEKEWKQIIVHFYKQEDIRQEGPLGSGLSSPDVVLELLLEKELLLKSIKDTHANADDIDRIDKMLQETAVVNGGGVAALGGTEPDVDDDSSPKKRDTRTNPCYGDKQYPVLAEKVAQKLQQEAKEQLASRADRSALRADASEGHYSRGGEADDIKNGAICKITAKHSNDSRPDGEPCHGKDKPGVRFEIGTKWETGPNVQMTETEAYMPPRRRHMCTSNLENLDVGRVTENGKASHSLLGDVLLAANKQAEDIKKKYQENKDNNGQNGKNAKNGLTDKKTVCRAMKYSFADIGDIIKGRDLWDKDVGMQKLEPNLKKIFEKIKGTLTGDIQKKYKKIDDDKHTKLRSDWWEANRDQVWKAMTCPKSGITCGSSDHTPLHDYIPQRLRWMTEWAEWFCKEQSRLYDKLNVCEKCMDNGKCKQGNGDCEKCKNACEAYRDKIKTWENQWKQLKAKYEELYGQAKTTSTNPGPTVFNDDDPDYQLMVEFFKELQKEIKNSDSKRPKRSTRATTTDTTPNTPYSTAAGYIHQELPITGCMKQNVFCSEAGEKYAFKEPPHGYDTACSCDKNERPPPPPMTCVEEIAKKLREEAEGKINNELKGNGKDFNGKCNNVKKKNDAGTGEESCKFENTYKNSLNKISNKCEGKGMNRLKIDQEWNCKYIKDIGKHLCIPPRRKEMCIHKLNDIGRYNVNNSNDLLQKLQEIAQHEGDDIIRKLLEQNSCDEHRICDAMKYSFADLGDIIRGRDLLIRNGEQGRIKTKFKNLFTEIYSNLEPSKQKKYQKDITNLYELRSDWWDANRKHIWNAMTCNAPDAAKFLKKDENVSSDSSSSKGIFSNDPKCRHLKDPPDYDYIPQPFRWTQEWSEYYCKARINEIEKLQTECNECTSGSCESDEDGKKCEKCKTKCKSFNDFVQQWQRQFNIQSQTYKELYDKAMKNNSDGTATPSNDKSVEGPRSQKDRGKPRAAQEDDSITIEFLKQVKVKCKDPNNADKYLDKIANCPNIKFTKNGDAPGTAPSGASGSATGDDRNDAFENPPKDYKDSCNCKAPEPLDNCPDGNTNTYEKVCKSLSATNVCTRTNFNNNDDYWTVYDVRESTEKNKGVLVPPRRRKLCIRNITSNLNNIDNKGNFKKKFLQYAYTQGHYLSNIYKHDNENAIDAMRYSFYDYGDIVKGTDLISTTPMDNLKKKLNELLKVSNDNEISKDRGKWWTNNRTQVWHAMLCGYQKGNTGGSVESDWCSLPKEDETDQFLRWFREWTEHFCARQKELYQSVKKECESSTCDSTNGKIDNVNCEGACVQYKNYIIRKREEYRLLIHQYNVNYKEQKAEGKNAPEYFKEKSDTKYGCLSEYFNEKNKWENPYETLGNDTLKNKCDCIKTEAPPEGKLVPDQDPTKKEEIPPARPAKPDVPAPEKPLPPPTPSTDNTSDILSKKRKNGKNTPSDTQNDIQNDGIPSDIPNSDTPPPITDDEWNTLKHDFISQYLQSEQPNDVPNDYSSGDIPFNTQPNTLYFEKPQEKPFITSIHDRDLYTGEEYSYDMSTNSGENNLYSGQNNVYSGIDPTSDNRGPYSDKNDPISDNHHPYSGIDLINDSLSGEPINIYDELLKRKENELFGTNHVKQTSIHSVAKITNSDPIHNQLELFHTWLDRHRDMCEKWENHHERLAKLKEEWENETHSGDINSGIPSVIYLVVNKVIYLVITTYIVTYHTC</sequence>
<dbReference type="FunFam" id="1.20.1310.20:FF:000003">
    <property type="entry name" value="Erythrocyte membrane protein 1, PfEMP1"/>
    <property type="match status" value="1"/>
</dbReference>
<name>W7F178_PLAF8</name>
<evidence type="ECO:0000259" key="7">
    <source>
        <dbReference type="Pfam" id="PF22672"/>
    </source>
</evidence>
<feature type="compositionally biased region" description="Low complexity" evidence="2">
    <location>
        <begin position="1194"/>
        <end position="1208"/>
    </location>
</feature>
<dbReference type="InterPro" id="IPR008602">
    <property type="entry name" value="Duffy-antigen-binding"/>
</dbReference>
<dbReference type="FunFam" id="1.20.58.830:FF:000021">
    <property type="entry name" value="Erythrocyte membrane protein 1, PfEMP1"/>
    <property type="match status" value="1"/>
</dbReference>
<proteinExistence type="predicted"/>
<dbReference type="GO" id="GO:0046789">
    <property type="term" value="F:host cell surface receptor binding"/>
    <property type="evidence" value="ECO:0007669"/>
    <property type="project" value="InterPro"/>
</dbReference>
<evidence type="ECO:0000256" key="1">
    <source>
        <dbReference type="SAM" id="Coils"/>
    </source>
</evidence>
<dbReference type="InterPro" id="IPR044932">
    <property type="entry name" value="PfEMP1_ATS_sf"/>
</dbReference>
<feature type="compositionally biased region" description="Basic and acidic residues" evidence="2">
    <location>
        <begin position="1633"/>
        <end position="1651"/>
    </location>
</feature>
<dbReference type="Pfam" id="PF03011">
    <property type="entry name" value="PFEMP"/>
    <property type="match status" value="1"/>
</dbReference>